<name>A0A5B9MPY2_9BACT</name>
<organism evidence="2 3">
    <name type="scientific">Stieleria maiorica</name>
    <dbReference type="NCBI Taxonomy" id="2795974"/>
    <lineage>
        <taxon>Bacteria</taxon>
        <taxon>Pseudomonadati</taxon>
        <taxon>Planctomycetota</taxon>
        <taxon>Planctomycetia</taxon>
        <taxon>Pirellulales</taxon>
        <taxon>Pirellulaceae</taxon>
        <taxon>Stieleria</taxon>
    </lineage>
</organism>
<protein>
    <recommendedName>
        <fullName evidence="4">DUF3566 domain-containing protein</fullName>
    </recommendedName>
</protein>
<keyword evidence="1" id="KW-0812">Transmembrane</keyword>
<reference evidence="2 3" key="1">
    <citation type="submission" date="2019-02" db="EMBL/GenBank/DDBJ databases">
        <title>Planctomycetal bacteria perform biofilm scaping via a novel small molecule.</title>
        <authorList>
            <person name="Jeske O."/>
            <person name="Boedeker C."/>
            <person name="Wiegand S."/>
            <person name="Breitling P."/>
            <person name="Kallscheuer N."/>
            <person name="Jogler M."/>
            <person name="Rohde M."/>
            <person name="Petersen J."/>
            <person name="Medema M.H."/>
            <person name="Surup F."/>
            <person name="Jogler C."/>
        </authorList>
    </citation>
    <scope>NUCLEOTIDE SEQUENCE [LARGE SCALE GENOMIC DNA]</scope>
    <source>
        <strain evidence="2 3">Mal15</strain>
    </source>
</reference>
<keyword evidence="3" id="KW-1185">Reference proteome</keyword>
<dbReference type="RefSeq" id="WP_147870790.1">
    <property type="nucleotide sequence ID" value="NZ_CP036264.1"/>
</dbReference>
<gene>
    <name evidence="2" type="ORF">Mal15_58350</name>
</gene>
<dbReference type="Proteomes" id="UP000321353">
    <property type="component" value="Chromosome"/>
</dbReference>
<evidence type="ECO:0000256" key="1">
    <source>
        <dbReference type="SAM" id="Phobius"/>
    </source>
</evidence>
<feature type="transmembrane region" description="Helical" evidence="1">
    <location>
        <begin position="91"/>
        <end position="110"/>
    </location>
</feature>
<sequence>MSAANPYESSAAPPSMTPTRRTVTVKRLDVMSCGTMLGVLYAILGLIVGAMFTLMALVGVAAQGGDAVAGLIGGIGAIVLMPLFYGVGGFIGGIIGALLYNMCATFVGGIKFDLE</sequence>
<keyword evidence="1" id="KW-1133">Transmembrane helix</keyword>
<proteinExistence type="predicted"/>
<feature type="transmembrane region" description="Helical" evidence="1">
    <location>
        <begin position="67"/>
        <end position="85"/>
    </location>
</feature>
<evidence type="ECO:0008006" key="4">
    <source>
        <dbReference type="Google" id="ProtNLM"/>
    </source>
</evidence>
<keyword evidence="1" id="KW-0472">Membrane</keyword>
<evidence type="ECO:0000313" key="2">
    <source>
        <dbReference type="EMBL" id="QEG01756.1"/>
    </source>
</evidence>
<dbReference type="EMBL" id="CP036264">
    <property type="protein sequence ID" value="QEG01756.1"/>
    <property type="molecule type" value="Genomic_DNA"/>
</dbReference>
<dbReference type="KEGG" id="smam:Mal15_58350"/>
<feature type="transmembrane region" description="Helical" evidence="1">
    <location>
        <begin position="39"/>
        <end position="60"/>
    </location>
</feature>
<dbReference type="AlphaFoldDB" id="A0A5B9MPY2"/>
<accession>A0A5B9MPY2</accession>
<evidence type="ECO:0000313" key="3">
    <source>
        <dbReference type="Proteomes" id="UP000321353"/>
    </source>
</evidence>